<dbReference type="Gene3D" id="2.30.290.10">
    <property type="entry name" value="BH3618-like"/>
    <property type="match status" value="1"/>
</dbReference>
<evidence type="ECO:0000256" key="2">
    <source>
        <dbReference type="ARBA" id="ARBA00022795"/>
    </source>
</evidence>
<keyword evidence="5" id="KW-0282">Flagellum</keyword>
<keyword evidence="2 4" id="KW-1005">Bacterial flagellum biogenesis</keyword>
<comment type="similarity">
    <text evidence="4">Belongs to the FliW family.</text>
</comment>
<evidence type="ECO:0000256" key="4">
    <source>
        <dbReference type="HAMAP-Rule" id="MF_01185"/>
    </source>
</evidence>
<proteinExistence type="inferred from homology"/>
<evidence type="ECO:0000313" key="5">
    <source>
        <dbReference type="EMBL" id="MFE8701661.1"/>
    </source>
</evidence>
<dbReference type="NCBIfam" id="NF009793">
    <property type="entry name" value="PRK13285.1-1"/>
    <property type="match status" value="1"/>
</dbReference>
<dbReference type="Proteomes" id="UP001601059">
    <property type="component" value="Unassembled WGS sequence"/>
</dbReference>
<protein>
    <recommendedName>
        <fullName evidence="4">Flagellar assembly factor FliW</fullName>
    </recommendedName>
</protein>
<comment type="subcellular location">
    <subcellularLocation>
        <location evidence="4">Cytoplasm</location>
    </subcellularLocation>
</comment>
<name>A0ABW6KBN9_9BACI</name>
<evidence type="ECO:0000313" key="6">
    <source>
        <dbReference type="Proteomes" id="UP001601059"/>
    </source>
</evidence>
<keyword evidence="5" id="KW-0969">Cilium</keyword>
<dbReference type="EMBL" id="JBIACK010000006">
    <property type="protein sequence ID" value="MFE8701661.1"/>
    <property type="molecule type" value="Genomic_DNA"/>
</dbReference>
<dbReference type="InterPro" id="IPR024046">
    <property type="entry name" value="Flagellar_assmbl_FliW_dom_sf"/>
</dbReference>
<accession>A0ABW6KBN9</accession>
<keyword evidence="5" id="KW-0966">Cell projection</keyword>
<dbReference type="Pfam" id="PF02623">
    <property type="entry name" value="FliW"/>
    <property type="match status" value="1"/>
</dbReference>
<keyword evidence="6" id="KW-1185">Reference proteome</keyword>
<keyword evidence="1 4" id="KW-0963">Cytoplasm</keyword>
<evidence type="ECO:0000256" key="3">
    <source>
        <dbReference type="ARBA" id="ARBA00022845"/>
    </source>
</evidence>
<dbReference type="SUPFAM" id="SSF141457">
    <property type="entry name" value="BH3618-like"/>
    <property type="match status" value="1"/>
</dbReference>
<dbReference type="PANTHER" id="PTHR39190">
    <property type="entry name" value="FLAGELLAR ASSEMBLY FACTOR FLIW"/>
    <property type="match status" value="1"/>
</dbReference>
<comment type="subunit">
    <text evidence="4">Interacts with translational regulator CsrA and flagellin(s).</text>
</comment>
<sequence length="147" mass="16939">MMKIETKYQGEVELKEEETLHFPQGVFGFPEEKKFVVLPLTEDQSLFTLQSLKTTGLAFVITSPFQFFPTYEFDLEDHILEELKIKSQEEIQVFSILTIYDPFEKTTANLMAPVIINAKERVAKQVVLNNANYLTKQPLFQTAKVKG</sequence>
<gene>
    <name evidence="4 5" type="primary">fliW</name>
    <name evidence="5" type="ORF">ACFYKX_13740</name>
</gene>
<dbReference type="PANTHER" id="PTHR39190:SF1">
    <property type="entry name" value="FLAGELLAR ASSEMBLY FACTOR FLIW"/>
    <property type="match status" value="1"/>
</dbReference>
<comment type="caution">
    <text evidence="5">The sequence shown here is derived from an EMBL/GenBank/DDBJ whole genome shotgun (WGS) entry which is preliminary data.</text>
</comment>
<dbReference type="InterPro" id="IPR003775">
    <property type="entry name" value="Flagellar_assembly_factor_FliW"/>
</dbReference>
<keyword evidence="4" id="KW-0143">Chaperone</keyword>
<comment type="function">
    <text evidence="4">Acts as an anti-CsrA protein, binds CsrA and prevents it from repressing translation of its target genes, one of which is flagellin. Binds to flagellin and participates in the assembly of the flagellum.</text>
</comment>
<evidence type="ECO:0000256" key="1">
    <source>
        <dbReference type="ARBA" id="ARBA00022490"/>
    </source>
</evidence>
<organism evidence="5 6">
    <name type="scientific">Cytobacillus spartinae</name>
    <dbReference type="NCBI Taxonomy" id="3299023"/>
    <lineage>
        <taxon>Bacteria</taxon>
        <taxon>Bacillati</taxon>
        <taxon>Bacillota</taxon>
        <taxon>Bacilli</taxon>
        <taxon>Bacillales</taxon>
        <taxon>Bacillaceae</taxon>
        <taxon>Cytobacillus</taxon>
    </lineage>
</organism>
<dbReference type="HAMAP" id="MF_01185">
    <property type="entry name" value="FliW"/>
    <property type="match status" value="1"/>
</dbReference>
<reference evidence="5 6" key="1">
    <citation type="submission" date="2024-08" db="EMBL/GenBank/DDBJ databases">
        <title>Two novel Cytobacillus novel species.</title>
        <authorList>
            <person name="Liu G."/>
        </authorList>
    </citation>
    <scope>NUCLEOTIDE SEQUENCE [LARGE SCALE GENOMIC DNA]</scope>
    <source>
        <strain evidence="5 6">FJAT-54145</strain>
    </source>
</reference>
<dbReference type="RefSeq" id="WP_389361630.1">
    <property type="nucleotide sequence ID" value="NZ_JBIACK010000006.1"/>
</dbReference>
<keyword evidence="3 4" id="KW-0810">Translation regulation</keyword>